<evidence type="ECO:0000256" key="1">
    <source>
        <dbReference type="ARBA" id="ARBA00004141"/>
    </source>
</evidence>
<dbReference type="GO" id="GO:0008955">
    <property type="term" value="F:peptidoglycan glycosyltransferase activity"/>
    <property type="evidence" value="ECO:0007669"/>
    <property type="project" value="UniProtKB-EC"/>
</dbReference>
<dbReference type="PANTHER" id="PTHR30474">
    <property type="entry name" value="CELL CYCLE PROTEIN"/>
    <property type="match status" value="1"/>
</dbReference>
<dbReference type="GO" id="GO:0051301">
    <property type="term" value="P:cell division"/>
    <property type="evidence" value="ECO:0007669"/>
    <property type="project" value="InterPro"/>
</dbReference>
<protein>
    <recommendedName>
        <fullName evidence="12">Probable peptidoglycan glycosyltransferase FtsW</fullName>
        <ecNumber evidence="14">2.4.99.28</ecNumber>
    </recommendedName>
    <alternativeName>
        <fullName evidence="13">Cell division protein FtsW</fullName>
    </alternativeName>
    <alternativeName>
        <fullName evidence="10">Cell wall polymerase</fullName>
    </alternativeName>
    <alternativeName>
        <fullName evidence="9">Peptidoglycan polymerase</fullName>
    </alternativeName>
</protein>
<comment type="caution">
    <text evidence="18">The sequence shown here is derived from an EMBL/GenBank/DDBJ whole genome shotgun (WGS) entry which is preliminary data.</text>
</comment>
<evidence type="ECO:0000256" key="10">
    <source>
        <dbReference type="ARBA" id="ARBA00033270"/>
    </source>
</evidence>
<feature type="transmembrane region" description="Helical" evidence="17">
    <location>
        <begin position="21"/>
        <end position="45"/>
    </location>
</feature>
<comment type="similarity">
    <text evidence="11">Belongs to the SEDS family. FtsW subfamily.</text>
</comment>
<feature type="transmembrane region" description="Helical" evidence="17">
    <location>
        <begin position="165"/>
        <end position="181"/>
    </location>
</feature>
<keyword evidence="5" id="KW-0133">Cell shape</keyword>
<keyword evidence="6" id="KW-0573">Peptidoglycan synthesis</keyword>
<evidence type="ECO:0000256" key="2">
    <source>
        <dbReference type="ARBA" id="ARBA00022676"/>
    </source>
</evidence>
<keyword evidence="19" id="KW-1185">Reference proteome</keyword>
<gene>
    <name evidence="18" type="ORF">CJ205_05455</name>
</gene>
<feature type="transmembrane region" description="Helical" evidence="17">
    <location>
        <begin position="338"/>
        <end position="361"/>
    </location>
</feature>
<evidence type="ECO:0000256" key="16">
    <source>
        <dbReference type="ARBA" id="ARBA00049966"/>
    </source>
</evidence>
<evidence type="ECO:0000313" key="18">
    <source>
        <dbReference type="EMBL" id="PMC58238.1"/>
    </source>
</evidence>
<name>A0A2N6SMD6_9LACT</name>
<dbReference type="GO" id="GO:0032153">
    <property type="term" value="C:cell division site"/>
    <property type="evidence" value="ECO:0007669"/>
    <property type="project" value="TreeGrafter"/>
</dbReference>
<evidence type="ECO:0000256" key="14">
    <source>
        <dbReference type="ARBA" id="ARBA00044770"/>
    </source>
</evidence>
<comment type="function">
    <text evidence="16">Peptidoglycan polymerase that is essential for cell division.</text>
</comment>
<evidence type="ECO:0000256" key="4">
    <source>
        <dbReference type="ARBA" id="ARBA00022692"/>
    </source>
</evidence>
<feature type="transmembrane region" description="Helical" evidence="17">
    <location>
        <begin position="305"/>
        <end position="326"/>
    </location>
</feature>
<keyword evidence="7 17" id="KW-1133">Transmembrane helix</keyword>
<dbReference type="GO" id="GO:0005886">
    <property type="term" value="C:plasma membrane"/>
    <property type="evidence" value="ECO:0007669"/>
    <property type="project" value="TreeGrafter"/>
</dbReference>
<dbReference type="Pfam" id="PF01098">
    <property type="entry name" value="FTSW_RODA_SPOVE"/>
    <property type="match status" value="1"/>
</dbReference>
<keyword evidence="8 17" id="KW-0472">Membrane</keyword>
<keyword evidence="2" id="KW-0328">Glycosyltransferase</keyword>
<feature type="transmembrane region" description="Helical" evidence="17">
    <location>
        <begin position="367"/>
        <end position="389"/>
    </location>
</feature>
<evidence type="ECO:0000256" key="12">
    <source>
        <dbReference type="ARBA" id="ARBA00041185"/>
    </source>
</evidence>
<dbReference type="InterPro" id="IPR001182">
    <property type="entry name" value="FtsW/RodA"/>
</dbReference>
<evidence type="ECO:0000256" key="13">
    <source>
        <dbReference type="ARBA" id="ARBA00041418"/>
    </source>
</evidence>
<evidence type="ECO:0000256" key="6">
    <source>
        <dbReference type="ARBA" id="ARBA00022984"/>
    </source>
</evidence>
<dbReference type="RefSeq" id="WP_102233339.1">
    <property type="nucleotide sequence ID" value="NZ_PNHE01000020.1"/>
</dbReference>
<evidence type="ECO:0000313" key="19">
    <source>
        <dbReference type="Proteomes" id="UP000235682"/>
    </source>
</evidence>
<evidence type="ECO:0000256" key="17">
    <source>
        <dbReference type="SAM" id="Phobius"/>
    </source>
</evidence>
<evidence type="ECO:0000256" key="5">
    <source>
        <dbReference type="ARBA" id="ARBA00022960"/>
    </source>
</evidence>
<dbReference type="GO" id="GO:0008360">
    <property type="term" value="P:regulation of cell shape"/>
    <property type="evidence" value="ECO:0007669"/>
    <property type="project" value="UniProtKB-KW"/>
</dbReference>
<dbReference type="AlphaFoldDB" id="A0A2N6SMD6"/>
<dbReference type="EC" id="2.4.99.28" evidence="14"/>
<evidence type="ECO:0000256" key="9">
    <source>
        <dbReference type="ARBA" id="ARBA00032370"/>
    </source>
</evidence>
<evidence type="ECO:0000256" key="11">
    <source>
        <dbReference type="ARBA" id="ARBA00038053"/>
    </source>
</evidence>
<feature type="transmembrane region" description="Helical" evidence="17">
    <location>
        <begin position="85"/>
        <end position="107"/>
    </location>
</feature>
<dbReference type="GO" id="GO:0009252">
    <property type="term" value="P:peptidoglycan biosynthetic process"/>
    <property type="evidence" value="ECO:0007669"/>
    <property type="project" value="UniProtKB-KW"/>
</dbReference>
<dbReference type="Proteomes" id="UP000235682">
    <property type="component" value="Unassembled WGS sequence"/>
</dbReference>
<evidence type="ECO:0000256" key="8">
    <source>
        <dbReference type="ARBA" id="ARBA00023136"/>
    </source>
</evidence>
<feature type="transmembrane region" description="Helical" evidence="17">
    <location>
        <begin position="187"/>
        <end position="204"/>
    </location>
</feature>
<sequence length="416" mass="46174">MKEIFQTIKQNAKEQIYQLDLILLICMTLLITISFVMVFSATMYFPEAQDNPFFFVTKQWVGVIMGIIGMIGIVIVPYKLFEQKAFYYSLNGLMIAALLFVALAGEVRGGAKSWLSIGSFSFQPSEFAKTSLILTLSHFMYSYMRQPALKEQRSQDKDWTQWLPIIKIGSILFLNLLLIMLQPDVGMVILIGATLSVMLAVEFFTAKTNRLLTLGGVVLAFLGTYYIQTNIDWLVQHVGFRGQRLLTFANPFYDPQDMGYQVINSFLAISEGGWLGVGLGSSLLKQGILPAAHTDFILSITAEEMGVFGAGVIIFLWGLMITRLYISASRATNNYRSSVLTGIGTMFLVQLLANVGGLLALLPLTGVTLPLVSYGGSSMIASIIALGVAQRMIIEDRNEAAIYEQLKKEEEEDDFI</sequence>
<dbReference type="PANTHER" id="PTHR30474:SF2">
    <property type="entry name" value="PEPTIDOGLYCAN GLYCOSYLTRANSFERASE FTSW-RELATED"/>
    <property type="match status" value="1"/>
</dbReference>
<dbReference type="STRING" id="84521.SAMN04487994_101110"/>
<evidence type="ECO:0000256" key="15">
    <source>
        <dbReference type="ARBA" id="ARBA00049902"/>
    </source>
</evidence>
<organism evidence="18 19">
    <name type="scientific">Dolosicoccus paucivorans</name>
    <dbReference type="NCBI Taxonomy" id="84521"/>
    <lineage>
        <taxon>Bacteria</taxon>
        <taxon>Bacillati</taxon>
        <taxon>Bacillota</taxon>
        <taxon>Bacilli</taxon>
        <taxon>Lactobacillales</taxon>
        <taxon>Aerococcaceae</taxon>
        <taxon>Dolosicoccus</taxon>
    </lineage>
</organism>
<keyword evidence="4 17" id="KW-0812">Transmembrane</keyword>
<evidence type="ECO:0000256" key="3">
    <source>
        <dbReference type="ARBA" id="ARBA00022679"/>
    </source>
</evidence>
<keyword evidence="3" id="KW-0808">Transferase</keyword>
<dbReference type="GO" id="GO:0015648">
    <property type="term" value="F:lipid-linked peptidoglycan transporter activity"/>
    <property type="evidence" value="ECO:0007669"/>
    <property type="project" value="TreeGrafter"/>
</dbReference>
<dbReference type="EMBL" id="PNHE01000020">
    <property type="protein sequence ID" value="PMC58238.1"/>
    <property type="molecule type" value="Genomic_DNA"/>
</dbReference>
<feature type="transmembrane region" description="Helical" evidence="17">
    <location>
        <begin position="60"/>
        <end position="78"/>
    </location>
</feature>
<comment type="catalytic activity">
    <reaction evidence="15">
        <text>[GlcNAc-(1-&gt;4)-Mur2Ac(oyl-L-Ala-gamma-D-Glu-L-Lys-D-Ala-D-Ala)](n)-di-trans,octa-cis-undecaprenyl diphosphate + beta-D-GlcNAc-(1-&gt;4)-Mur2Ac(oyl-L-Ala-gamma-D-Glu-L-Lys-D-Ala-D-Ala)-di-trans,octa-cis-undecaprenyl diphosphate = [GlcNAc-(1-&gt;4)-Mur2Ac(oyl-L-Ala-gamma-D-Glu-L-Lys-D-Ala-D-Ala)](n+1)-di-trans,octa-cis-undecaprenyl diphosphate + di-trans,octa-cis-undecaprenyl diphosphate + H(+)</text>
        <dbReference type="Rhea" id="RHEA:23708"/>
        <dbReference type="Rhea" id="RHEA-COMP:9602"/>
        <dbReference type="Rhea" id="RHEA-COMP:9603"/>
        <dbReference type="ChEBI" id="CHEBI:15378"/>
        <dbReference type="ChEBI" id="CHEBI:58405"/>
        <dbReference type="ChEBI" id="CHEBI:60033"/>
        <dbReference type="ChEBI" id="CHEBI:78435"/>
        <dbReference type="EC" id="2.4.99.28"/>
    </reaction>
</comment>
<evidence type="ECO:0000256" key="7">
    <source>
        <dbReference type="ARBA" id="ARBA00022989"/>
    </source>
</evidence>
<comment type="subcellular location">
    <subcellularLocation>
        <location evidence="1">Membrane</location>
        <topology evidence="1">Multi-pass membrane protein</topology>
    </subcellularLocation>
</comment>
<proteinExistence type="inferred from homology"/>
<accession>A0A2N6SMD6</accession>
<reference evidence="18 19" key="1">
    <citation type="submission" date="2017-09" db="EMBL/GenBank/DDBJ databases">
        <title>Bacterial strain isolated from the female urinary microbiota.</title>
        <authorList>
            <person name="Thomas-White K."/>
            <person name="Kumar N."/>
            <person name="Forster S."/>
            <person name="Putonti C."/>
            <person name="Lawley T."/>
            <person name="Wolfe A.J."/>
        </authorList>
    </citation>
    <scope>NUCLEOTIDE SEQUENCE [LARGE SCALE GENOMIC DNA]</scope>
    <source>
        <strain evidence="18 19">UMB0852</strain>
    </source>
</reference>
<feature type="transmembrane region" description="Helical" evidence="17">
    <location>
        <begin position="211"/>
        <end position="228"/>
    </location>
</feature>
<feature type="transmembrane region" description="Helical" evidence="17">
    <location>
        <begin position="127"/>
        <end position="144"/>
    </location>
</feature>